<name>A0A6M2D9X4_RHIMP</name>
<evidence type="ECO:0000313" key="2">
    <source>
        <dbReference type="EMBL" id="NOV43113.1"/>
    </source>
</evidence>
<accession>A0A6M2D9X4</accession>
<reference evidence="2" key="1">
    <citation type="submission" date="2019-09" db="EMBL/GenBank/DDBJ databases">
        <title>Organ-specific transcriptomic study of the physiology of the cattle tick, Rhipicephalus microplus.</title>
        <authorList>
            <person name="Tirloni L."/>
            <person name="Braz G."/>
            <person name="Gandara A.C.P."/>
            <person name="Sabadin G.A."/>
            <person name="da Silva R.M."/>
            <person name="Guizzo M.G."/>
            <person name="Machado J.A."/>
            <person name="Costa E.P."/>
            <person name="Gomes H.F."/>
            <person name="Moraes J."/>
            <person name="Mota M.B.S."/>
            <person name="Mesquita R.D."/>
            <person name="Alvarenga P.H."/>
            <person name="Alves F."/>
            <person name="Seixas A."/>
            <person name="da Fonseca R.N."/>
            <person name="Fogaca A."/>
            <person name="Logullo C."/>
            <person name="Tanaka A."/>
            <person name="Daffre S."/>
            <person name="Termignoni C."/>
            <person name="Vaz I.S.Jr."/>
            <person name="Oliveira P.L."/>
            <person name="Ribeiro J.M."/>
        </authorList>
    </citation>
    <scope>NUCLEOTIDE SEQUENCE</scope>
    <source>
        <strain evidence="2">Porto Alegre</strain>
    </source>
</reference>
<sequence length="86" mass="9754">MWPGHLSSACLCTGSVVKLIMYVVISCLPCTLCNHDCAGETLQANMPAFVTFLWHFVKHEPFICRFSHCMKPRIVYYCFPVSGLDH</sequence>
<organism evidence="2">
    <name type="scientific">Rhipicephalus microplus</name>
    <name type="common">Cattle tick</name>
    <name type="synonym">Boophilus microplus</name>
    <dbReference type="NCBI Taxonomy" id="6941"/>
    <lineage>
        <taxon>Eukaryota</taxon>
        <taxon>Metazoa</taxon>
        <taxon>Ecdysozoa</taxon>
        <taxon>Arthropoda</taxon>
        <taxon>Chelicerata</taxon>
        <taxon>Arachnida</taxon>
        <taxon>Acari</taxon>
        <taxon>Parasitiformes</taxon>
        <taxon>Ixodida</taxon>
        <taxon>Ixodoidea</taxon>
        <taxon>Ixodidae</taxon>
        <taxon>Rhipicephalinae</taxon>
        <taxon>Rhipicephalus</taxon>
        <taxon>Boophilus</taxon>
    </lineage>
</organism>
<dbReference type="AlphaFoldDB" id="A0A6M2D9X4"/>
<feature type="chain" id="PRO_5026957227" evidence="1">
    <location>
        <begin position="34"/>
        <end position="86"/>
    </location>
</feature>
<feature type="signal peptide" evidence="1">
    <location>
        <begin position="1"/>
        <end position="33"/>
    </location>
</feature>
<dbReference type="EMBL" id="GHWJ01010376">
    <property type="protein sequence ID" value="NOV43113.1"/>
    <property type="molecule type" value="Transcribed_RNA"/>
</dbReference>
<keyword evidence="1" id="KW-0732">Signal</keyword>
<proteinExistence type="predicted"/>
<protein>
    <submittedName>
        <fullName evidence="2">Putative secreted protein synganglion overexpressed</fullName>
    </submittedName>
</protein>
<evidence type="ECO:0000256" key="1">
    <source>
        <dbReference type="SAM" id="SignalP"/>
    </source>
</evidence>